<sequence>MNLPEMSLRRHGLFLAVVIVYAAILITLGPLATNDGPIHLSFADMLGHMGSADWPLQSQIYMSADTLQPNMAIYAILRGLLLVFSPDRAEAVLQALCLIGPAVAAWYMLRKINPDNAWLALFALPLLANQLFFLGLYNFLFSLTGFFLALGWYLDLRRHPAIWRALALGVVLLITLLSHAAGFIMATLALMALETVRLISDWQAGLRGRALWQISACVALALCLPIPLMAWFAIRQHGYPTEYGPDMIDRAKSMARGKLFRLQSRDNRVLPDALMTLMLVTLLATIYKIWKERHHLFQGGATLFTGVGLTLVTFYAFCFVVPDVSGGGWTHFWRAELFPMLWALPCAAFLINRQWLRWGLSGLAVLLLAVQFHETWSVQGQVHQQLSALQAIDKQIGAHCTVLPVIESSTQYDQRGLPKPTGYEPFFQATSRLELDQDRVVLFNFLARLSVYPIRFRPGHDPQDLVYHWEPQQTAVNVQRLDVPRFEQKTGIPVDYVVVWGRPLGNDPVSPQDARRLLTNASLVYQSSDQQVRLYRRNTDMPGLCTSPSSHLVGNAAVRAASAKPASRQD</sequence>
<dbReference type="Proteomes" id="UP000543030">
    <property type="component" value="Unassembled WGS sequence"/>
</dbReference>
<comment type="caution">
    <text evidence="2">The sequence shown here is derived from an EMBL/GenBank/DDBJ whole genome shotgun (WGS) entry which is preliminary data.</text>
</comment>
<name>A0A840RJP9_9NEIS</name>
<reference evidence="2 3" key="1">
    <citation type="submission" date="2020-08" db="EMBL/GenBank/DDBJ databases">
        <title>Genomic Encyclopedia of Type Strains, Phase IV (KMG-IV): sequencing the most valuable type-strain genomes for metagenomic binning, comparative biology and taxonomic classification.</title>
        <authorList>
            <person name="Goeker M."/>
        </authorList>
    </citation>
    <scope>NUCLEOTIDE SEQUENCE [LARGE SCALE GENOMIC DNA]</scope>
    <source>
        <strain evidence="2 3">DSM 18233</strain>
    </source>
</reference>
<gene>
    <name evidence="2" type="ORF">HNQ50_004293</name>
</gene>
<feature type="transmembrane region" description="Helical" evidence="1">
    <location>
        <begin position="91"/>
        <end position="109"/>
    </location>
</feature>
<organism evidence="2 3">
    <name type="scientific">Silvimonas terrae</name>
    <dbReference type="NCBI Taxonomy" id="300266"/>
    <lineage>
        <taxon>Bacteria</taxon>
        <taxon>Pseudomonadati</taxon>
        <taxon>Pseudomonadota</taxon>
        <taxon>Betaproteobacteria</taxon>
        <taxon>Neisseriales</taxon>
        <taxon>Chitinibacteraceae</taxon>
        <taxon>Silvimonas</taxon>
    </lineage>
</organism>
<dbReference type="AlphaFoldDB" id="A0A840RJP9"/>
<evidence type="ECO:0008006" key="4">
    <source>
        <dbReference type="Google" id="ProtNLM"/>
    </source>
</evidence>
<dbReference type="EMBL" id="JACHHN010000012">
    <property type="protein sequence ID" value="MBB5193535.1"/>
    <property type="molecule type" value="Genomic_DNA"/>
</dbReference>
<proteinExistence type="predicted"/>
<feature type="transmembrane region" description="Helical" evidence="1">
    <location>
        <begin position="210"/>
        <end position="234"/>
    </location>
</feature>
<keyword evidence="1" id="KW-0812">Transmembrane</keyword>
<evidence type="ECO:0000313" key="3">
    <source>
        <dbReference type="Proteomes" id="UP000543030"/>
    </source>
</evidence>
<protein>
    <recommendedName>
        <fullName evidence="4">Glycosyltransferase RgtA/B/C/D-like domain-containing protein</fullName>
    </recommendedName>
</protein>
<evidence type="ECO:0000256" key="1">
    <source>
        <dbReference type="SAM" id="Phobius"/>
    </source>
</evidence>
<evidence type="ECO:0000313" key="2">
    <source>
        <dbReference type="EMBL" id="MBB5193535.1"/>
    </source>
</evidence>
<feature type="transmembrane region" description="Helical" evidence="1">
    <location>
        <begin position="269"/>
        <end position="290"/>
    </location>
</feature>
<feature type="transmembrane region" description="Helical" evidence="1">
    <location>
        <begin position="332"/>
        <end position="352"/>
    </location>
</feature>
<keyword evidence="3" id="KW-1185">Reference proteome</keyword>
<dbReference type="RefSeq" id="WP_184103235.1">
    <property type="nucleotide sequence ID" value="NZ_JACHHN010000012.1"/>
</dbReference>
<accession>A0A840RJP9</accession>
<keyword evidence="1" id="KW-1133">Transmembrane helix</keyword>
<feature type="transmembrane region" description="Helical" evidence="1">
    <location>
        <begin position="166"/>
        <end position="190"/>
    </location>
</feature>
<feature type="transmembrane region" description="Helical" evidence="1">
    <location>
        <begin position="12"/>
        <end position="32"/>
    </location>
</feature>
<feature type="transmembrane region" description="Helical" evidence="1">
    <location>
        <begin position="296"/>
        <end position="320"/>
    </location>
</feature>
<keyword evidence="1" id="KW-0472">Membrane</keyword>
<feature type="transmembrane region" description="Helical" evidence="1">
    <location>
        <begin position="131"/>
        <end position="154"/>
    </location>
</feature>